<dbReference type="GO" id="GO:0034272">
    <property type="term" value="C:phosphatidylinositol 3-kinase complex, class III, type II"/>
    <property type="evidence" value="ECO:0007669"/>
    <property type="project" value="TreeGrafter"/>
</dbReference>
<dbReference type="GO" id="GO:0016303">
    <property type="term" value="F:1-phosphatidylinositol-3-kinase activity"/>
    <property type="evidence" value="ECO:0007669"/>
    <property type="project" value="UniProtKB-EC"/>
</dbReference>
<evidence type="ECO:0000256" key="6">
    <source>
        <dbReference type="ARBA" id="ARBA00012033"/>
    </source>
</evidence>
<evidence type="ECO:0000259" key="22">
    <source>
        <dbReference type="PROSITE" id="PS51545"/>
    </source>
</evidence>
<dbReference type="Pfam" id="PF02770">
    <property type="entry name" value="Acyl-CoA_dh_M"/>
    <property type="match status" value="1"/>
</dbReference>
<keyword evidence="25" id="KW-1185">Reference proteome</keyword>
<dbReference type="EC" id="2.7.1.137" evidence="7"/>
<dbReference type="InterPro" id="IPR013786">
    <property type="entry name" value="AcylCoA_DH/ox_N"/>
</dbReference>
<keyword evidence="9" id="KW-0808">Transferase</keyword>
<dbReference type="Gene3D" id="3.30.1010.10">
    <property type="entry name" value="Phosphatidylinositol 3-kinase Catalytic Subunit, Chain A, domain 4"/>
    <property type="match status" value="1"/>
</dbReference>
<dbReference type="InterPro" id="IPR002420">
    <property type="entry name" value="PI3K-type_C2_dom"/>
</dbReference>
<dbReference type="GO" id="GO:0005524">
    <property type="term" value="F:ATP binding"/>
    <property type="evidence" value="ECO:0007669"/>
    <property type="project" value="UniProtKB-KW"/>
</dbReference>
<dbReference type="FunFam" id="3.30.1010.10:FF:000002">
    <property type="entry name" value="Phosphatidylinositol 3-kinase catalytic subunit type 3"/>
    <property type="match status" value="1"/>
</dbReference>
<dbReference type="Gene3D" id="1.10.540.10">
    <property type="entry name" value="Acyl-CoA dehydrogenase/oxidase, N-terminal domain"/>
    <property type="match status" value="1"/>
</dbReference>
<evidence type="ECO:0000259" key="21">
    <source>
        <dbReference type="PROSITE" id="PS50290"/>
    </source>
</evidence>
<dbReference type="CDD" id="cd00870">
    <property type="entry name" value="PI3Ka_III"/>
    <property type="match status" value="1"/>
</dbReference>
<evidence type="ECO:0000256" key="18">
    <source>
        <dbReference type="ARBA" id="ARBA00023128"/>
    </source>
</evidence>
<dbReference type="PANTHER" id="PTHR10048">
    <property type="entry name" value="PHOSPHATIDYLINOSITOL KINASE"/>
    <property type="match status" value="1"/>
</dbReference>
<dbReference type="SUPFAM" id="SSF56112">
    <property type="entry name" value="Protein kinase-like (PK-like)"/>
    <property type="match status" value="1"/>
</dbReference>
<dbReference type="SMART" id="SM00142">
    <property type="entry name" value="PI3K_C2"/>
    <property type="match status" value="1"/>
</dbReference>
<dbReference type="GO" id="GO:0048015">
    <property type="term" value="P:phosphatidylinositol-mediated signaling"/>
    <property type="evidence" value="ECO:0007669"/>
    <property type="project" value="TreeGrafter"/>
</dbReference>
<dbReference type="SUPFAM" id="SSF56645">
    <property type="entry name" value="Acyl-CoA dehydrogenase NM domain-like"/>
    <property type="match status" value="1"/>
</dbReference>
<dbReference type="FunFam" id="1.10.540.10:FF:000010">
    <property type="entry name" value="Medium-chain specific acyl-CoA dehydrogenase, mitochondrial"/>
    <property type="match status" value="1"/>
</dbReference>
<keyword evidence="8" id="KW-0285">Flavoprotein</keyword>
<evidence type="ECO:0000256" key="17">
    <source>
        <dbReference type="ARBA" id="ARBA00023098"/>
    </source>
</evidence>
<evidence type="ECO:0000256" key="19">
    <source>
        <dbReference type="ARBA" id="ARBA00023985"/>
    </source>
</evidence>
<dbReference type="Gene3D" id="2.60.40.150">
    <property type="entry name" value="C2 domain"/>
    <property type="match status" value="1"/>
</dbReference>
<dbReference type="InterPro" id="IPR000403">
    <property type="entry name" value="PI3/4_kinase_cat_dom"/>
</dbReference>
<feature type="domain" description="PI3K/PI4K catalytic" evidence="21">
    <location>
        <begin position="969"/>
        <end position="1265"/>
    </location>
</feature>
<keyword evidence="18" id="KW-0496">Mitochondrion</keyword>
<feature type="domain" description="C2 PI3K-type" evidence="23">
    <location>
        <begin position="460"/>
        <end position="607"/>
    </location>
</feature>
<dbReference type="InterPro" id="IPR046373">
    <property type="entry name" value="Acyl-CoA_Oxase/DH_mid-dom_sf"/>
</dbReference>
<dbReference type="InterPro" id="IPR042236">
    <property type="entry name" value="PI3K_accessory_sf"/>
</dbReference>
<dbReference type="InterPro" id="IPR006089">
    <property type="entry name" value="Acyl-CoA_DH_CS"/>
</dbReference>
<dbReference type="SUPFAM" id="SSF49562">
    <property type="entry name" value="C2 domain (Calcium/lipid-binding domain, CaLB)"/>
    <property type="match status" value="1"/>
</dbReference>
<comment type="caution">
    <text evidence="24">The sequence shown here is derived from an EMBL/GenBank/DDBJ whole genome shotgun (WGS) entry which is preliminary data.</text>
</comment>
<dbReference type="InterPro" id="IPR006091">
    <property type="entry name" value="Acyl-CoA_Oxase/DH_mid-dom"/>
</dbReference>
<dbReference type="PROSITE" id="PS00915">
    <property type="entry name" value="PI3_4_KINASE_1"/>
    <property type="match status" value="1"/>
</dbReference>
<dbReference type="InterPro" id="IPR057756">
    <property type="entry name" value="PI3-kinase_type3/VPS34_cat"/>
</dbReference>
<dbReference type="Pfam" id="PF00792">
    <property type="entry name" value="PI3K_C2"/>
    <property type="match status" value="1"/>
</dbReference>
<reference evidence="24" key="1">
    <citation type="submission" date="2021-06" db="EMBL/GenBank/DDBJ databases">
        <authorList>
            <person name="Kallberg Y."/>
            <person name="Tangrot J."/>
            <person name="Rosling A."/>
        </authorList>
    </citation>
    <scope>NUCLEOTIDE SEQUENCE</scope>
    <source>
        <strain evidence="24">IA702</strain>
    </source>
</reference>
<organism evidence="24 25">
    <name type="scientific">Paraglomus occultum</name>
    <dbReference type="NCBI Taxonomy" id="144539"/>
    <lineage>
        <taxon>Eukaryota</taxon>
        <taxon>Fungi</taxon>
        <taxon>Fungi incertae sedis</taxon>
        <taxon>Mucoromycota</taxon>
        <taxon>Glomeromycotina</taxon>
        <taxon>Glomeromycetes</taxon>
        <taxon>Paraglomerales</taxon>
        <taxon>Paraglomeraceae</taxon>
        <taxon>Paraglomus</taxon>
    </lineage>
</organism>
<keyword evidence="13" id="KW-0276">Fatty acid metabolism</keyword>
<dbReference type="GO" id="GO:0050660">
    <property type="term" value="F:flavin adenine dinucleotide binding"/>
    <property type="evidence" value="ECO:0007669"/>
    <property type="project" value="InterPro"/>
</dbReference>
<dbReference type="GO" id="GO:0005777">
    <property type="term" value="C:peroxisome"/>
    <property type="evidence" value="ECO:0007669"/>
    <property type="project" value="TreeGrafter"/>
</dbReference>
<dbReference type="SMART" id="SM00146">
    <property type="entry name" value="PI3Kc"/>
    <property type="match status" value="1"/>
</dbReference>
<gene>
    <name evidence="24" type="ORF">POCULU_LOCUS5645</name>
</gene>
<evidence type="ECO:0000256" key="1">
    <source>
        <dbReference type="ARBA" id="ARBA00001974"/>
    </source>
</evidence>
<dbReference type="CDD" id="cd08397">
    <property type="entry name" value="C2_PI3K_class_III"/>
    <property type="match status" value="1"/>
</dbReference>
<dbReference type="OrthoDB" id="67688at2759"/>
<dbReference type="GO" id="GO:0006631">
    <property type="term" value="P:fatty acid metabolic process"/>
    <property type="evidence" value="ECO:0007669"/>
    <property type="project" value="UniProtKB-KW"/>
</dbReference>
<dbReference type="Proteomes" id="UP000789572">
    <property type="component" value="Unassembled WGS sequence"/>
</dbReference>
<dbReference type="FunFam" id="2.40.110.10:FF:000007">
    <property type="entry name" value="Medium-chain specific acyl-CoA dehydrogenase, mitochondrial"/>
    <property type="match status" value="1"/>
</dbReference>
<dbReference type="InterPro" id="IPR009100">
    <property type="entry name" value="AcylCoA_DH/oxidase_NM_dom_sf"/>
</dbReference>
<protein>
    <recommendedName>
        <fullName evidence="20">Vacuolar protein sorting-associated protein 34</fullName>
        <ecNumber evidence="6">1.3.8.7</ecNumber>
        <ecNumber evidence="7">2.7.1.137</ecNumber>
    </recommendedName>
</protein>
<evidence type="ECO:0000256" key="10">
    <source>
        <dbReference type="ARBA" id="ARBA00022741"/>
    </source>
</evidence>
<dbReference type="PANTHER" id="PTHR10048:SF7">
    <property type="entry name" value="PHOSPHATIDYLINOSITOL 3-KINASE CATALYTIC SUBUNIT TYPE 3"/>
    <property type="match status" value="1"/>
</dbReference>
<proteinExistence type="inferred from homology"/>
<dbReference type="GO" id="GO:0005768">
    <property type="term" value="C:endosome"/>
    <property type="evidence" value="ECO:0007669"/>
    <property type="project" value="TreeGrafter"/>
</dbReference>
<comment type="pathway">
    <text evidence="3">Lipid metabolism; mitochondrial fatty acid beta-oxidation.</text>
</comment>
<evidence type="ECO:0000256" key="5">
    <source>
        <dbReference type="ARBA" id="ARBA00009347"/>
    </source>
</evidence>
<dbReference type="InterPro" id="IPR036940">
    <property type="entry name" value="PI3/4_kinase_cat_sf"/>
</dbReference>
<dbReference type="PROSITE" id="PS51545">
    <property type="entry name" value="PIK_HELICAL"/>
    <property type="match status" value="1"/>
</dbReference>
<dbReference type="GO" id="GO:0005759">
    <property type="term" value="C:mitochondrial matrix"/>
    <property type="evidence" value="ECO:0007669"/>
    <property type="project" value="UniProtKB-SubCell"/>
</dbReference>
<evidence type="ECO:0000256" key="20">
    <source>
        <dbReference type="ARBA" id="ARBA00077947"/>
    </source>
</evidence>
<evidence type="ECO:0000256" key="12">
    <source>
        <dbReference type="ARBA" id="ARBA00022827"/>
    </source>
</evidence>
<dbReference type="Pfam" id="PF00454">
    <property type="entry name" value="PI3_PI4_kinase"/>
    <property type="match status" value="1"/>
</dbReference>
<dbReference type="InterPro" id="IPR015433">
    <property type="entry name" value="PI3/4_kinase"/>
</dbReference>
<comment type="subcellular location">
    <subcellularLocation>
        <location evidence="2">Mitochondrion matrix</location>
    </subcellularLocation>
</comment>
<dbReference type="Gene3D" id="1.20.140.10">
    <property type="entry name" value="Butyryl-CoA Dehydrogenase, subunit A, domain 3"/>
    <property type="match status" value="1"/>
</dbReference>
<evidence type="ECO:0000256" key="2">
    <source>
        <dbReference type="ARBA" id="ARBA00004305"/>
    </source>
</evidence>
<comment type="catalytic activity">
    <reaction evidence="19">
        <text>a 1,2-diacyl-sn-glycero-3-phospho-(1D-myo-inositol) + ATP = a 1,2-diacyl-sn-glycero-3-phospho-(1D-myo-inositol-3-phosphate) + ADP + H(+)</text>
        <dbReference type="Rhea" id="RHEA:12709"/>
        <dbReference type="ChEBI" id="CHEBI:15378"/>
        <dbReference type="ChEBI" id="CHEBI:30616"/>
        <dbReference type="ChEBI" id="CHEBI:57880"/>
        <dbReference type="ChEBI" id="CHEBI:58088"/>
        <dbReference type="ChEBI" id="CHEBI:456216"/>
        <dbReference type="EC" id="2.7.1.137"/>
    </reaction>
    <physiologicalReaction direction="left-to-right" evidence="19">
        <dbReference type="Rhea" id="RHEA:12710"/>
    </physiologicalReaction>
</comment>
<dbReference type="EMBL" id="CAJVPJ010000896">
    <property type="protein sequence ID" value="CAG8563778.1"/>
    <property type="molecule type" value="Genomic_DNA"/>
</dbReference>
<dbReference type="SUPFAM" id="SSF47203">
    <property type="entry name" value="Acyl-CoA dehydrogenase C-terminal domain-like"/>
    <property type="match status" value="1"/>
</dbReference>
<accession>A0A9N9BH38</accession>
<dbReference type="Gene3D" id="1.10.1070.11">
    <property type="entry name" value="Phosphatidylinositol 3-/4-kinase, catalytic domain"/>
    <property type="match status" value="1"/>
</dbReference>
<evidence type="ECO:0000256" key="11">
    <source>
        <dbReference type="ARBA" id="ARBA00022777"/>
    </source>
</evidence>
<dbReference type="FunFam" id="1.20.140.10:FF:000011">
    <property type="entry name" value="Medium-chain specific acyl-CoA dehydrogenase, mitochondrial"/>
    <property type="match status" value="1"/>
</dbReference>
<evidence type="ECO:0000256" key="16">
    <source>
        <dbReference type="ARBA" id="ARBA00023002"/>
    </source>
</evidence>
<keyword evidence="10" id="KW-0547">Nucleotide-binding</keyword>
<comment type="similarity">
    <text evidence="5">Belongs to the acyl-CoA dehydrogenase family.</text>
</comment>
<comment type="similarity">
    <text evidence="4">Belongs to the PI3/PI4-kinase family. Type III PI4K subfamily.</text>
</comment>
<dbReference type="SUPFAM" id="SSF48371">
    <property type="entry name" value="ARM repeat"/>
    <property type="match status" value="1"/>
</dbReference>
<dbReference type="PROSITE" id="PS00073">
    <property type="entry name" value="ACYL_COA_DH_2"/>
    <property type="match status" value="1"/>
</dbReference>
<evidence type="ECO:0000313" key="24">
    <source>
        <dbReference type="EMBL" id="CAG8563778.1"/>
    </source>
</evidence>
<comment type="cofactor">
    <cofactor evidence="1">
        <name>FAD</name>
        <dbReference type="ChEBI" id="CHEBI:57692"/>
    </cofactor>
</comment>
<dbReference type="GO" id="GO:0034271">
    <property type="term" value="C:phosphatidylinositol 3-kinase complex, class III, type I"/>
    <property type="evidence" value="ECO:0007669"/>
    <property type="project" value="TreeGrafter"/>
</dbReference>
<evidence type="ECO:0000256" key="8">
    <source>
        <dbReference type="ARBA" id="ARBA00022630"/>
    </source>
</evidence>
<dbReference type="EC" id="1.3.8.7" evidence="6"/>
<feature type="domain" description="PIK helical" evidence="22">
    <location>
        <begin position="714"/>
        <end position="893"/>
    </location>
</feature>
<evidence type="ECO:0000256" key="7">
    <source>
        <dbReference type="ARBA" id="ARBA00012073"/>
    </source>
</evidence>
<evidence type="ECO:0000256" key="13">
    <source>
        <dbReference type="ARBA" id="ARBA00022832"/>
    </source>
</evidence>
<evidence type="ECO:0000256" key="4">
    <source>
        <dbReference type="ARBA" id="ARBA00006209"/>
    </source>
</evidence>
<dbReference type="FunFam" id="1.10.1070.11:FF:000002">
    <property type="entry name" value="Phosphatidylinositol 3-kinase catalytic subunit type 3"/>
    <property type="match status" value="1"/>
</dbReference>
<dbReference type="PROSITE" id="PS51547">
    <property type="entry name" value="C2_PI3K"/>
    <property type="match status" value="1"/>
</dbReference>
<dbReference type="InterPro" id="IPR035892">
    <property type="entry name" value="C2_domain_sf"/>
</dbReference>
<dbReference type="Gene3D" id="1.25.40.70">
    <property type="entry name" value="Phosphatidylinositol 3-kinase, accessory domain (PIK)"/>
    <property type="match status" value="1"/>
</dbReference>
<dbReference type="GO" id="GO:0000407">
    <property type="term" value="C:phagophore assembly site"/>
    <property type="evidence" value="ECO:0007669"/>
    <property type="project" value="TreeGrafter"/>
</dbReference>
<keyword evidence="16" id="KW-0560">Oxidoreductase</keyword>
<dbReference type="GO" id="GO:0006897">
    <property type="term" value="P:endocytosis"/>
    <property type="evidence" value="ECO:0007669"/>
    <property type="project" value="TreeGrafter"/>
</dbReference>
<evidence type="ECO:0000256" key="15">
    <source>
        <dbReference type="ARBA" id="ARBA00022946"/>
    </source>
</evidence>
<evidence type="ECO:0000256" key="14">
    <source>
        <dbReference type="ARBA" id="ARBA00022840"/>
    </source>
</evidence>
<dbReference type="GO" id="GO:0000045">
    <property type="term" value="P:autophagosome assembly"/>
    <property type="evidence" value="ECO:0007669"/>
    <property type="project" value="TreeGrafter"/>
</dbReference>
<dbReference type="InterPro" id="IPR009075">
    <property type="entry name" value="AcylCo_DH/oxidase_C"/>
</dbReference>
<dbReference type="Pfam" id="PF00441">
    <property type="entry name" value="Acyl-CoA_dh_1"/>
    <property type="match status" value="1"/>
</dbReference>
<dbReference type="SMART" id="SM00145">
    <property type="entry name" value="PI3Ka"/>
    <property type="match status" value="1"/>
</dbReference>
<dbReference type="CDD" id="cd00896">
    <property type="entry name" value="PI3Kc_III"/>
    <property type="match status" value="1"/>
</dbReference>
<dbReference type="InterPro" id="IPR036250">
    <property type="entry name" value="AcylCo_DH-like_C"/>
</dbReference>
<dbReference type="InterPro" id="IPR011009">
    <property type="entry name" value="Kinase-like_dom_sf"/>
</dbReference>
<dbReference type="InterPro" id="IPR001263">
    <property type="entry name" value="PI3K_accessory_dom"/>
</dbReference>
<keyword evidence="15" id="KW-0809">Transit peptide</keyword>
<evidence type="ECO:0000313" key="25">
    <source>
        <dbReference type="Proteomes" id="UP000789572"/>
    </source>
</evidence>
<sequence>MLHLARLTHTFTRSLSFPLRTFASATPSTVGPSFALTEEQCQIQELAHNFAREEIIPKAAHHDVTGEYPTEIIKKAWELGLVNTHIPQQFGGLGLGVFDTSLVSEELAWGCTGIQTAIEANGLAEAPLIVAGNEAQQKKYLGRMTEEPLMAAYCVTEPGAGSDVSGVKTRAEKKGDHWVINGSKMWITNGGKANWYFVLAKTNPTAKTGAAFTGFIVDADTPGITPGRKEINLGQRASDTRGITFEDVVVPDENVLGAPGLGFKIAMKAFDITRPLVASAAVGLARRALEEATKYSLERKTFGKPIFEHGAVATMIADMAIGVEAARGMVWKAAWVRDQNQRNTYYASIAKALASDVAVNSANMAVQIFGGNGFNTEYPVEKLYRDSKIFQIYEGTSQIQRVIISKAVADTHDSIIRVNMDYGTITPQEDSYSFCLTKDLDLPLTVRISSLEGMRRKKQLTALLEDPTLKFTGLQTSDYSDLFVSCQLYADNKPLTVPVRTSYKPFKNHWSWNERLTIPIKYRDLPVTAQLAITVWDIQNPRKVAPVGGTTFRLFGKTNTLRKGKHKLYLWPDREADGQLHTTTPSKVGDKDEMDRLEKLVKRFERGDMTQLDWLDNLAFRQIEKIHKNESSKSKELYLYIDLPKFDFPLIFSEHEYTLLTQPTVSSTQPANAQTTAPTNFNTILVIDPEIMRENPVEAKHTRLGRNHRSGPLDRDLKPDANIRDALNKILKYPPTQQLTSEEKDRLWKYRFYLTRDKKALTKFLKCVVWSDSTEAKQAVELLPKWADIDIDDALELLGANFENREVRKYAVNQLRKADDDELLLYLLQLVQALKFENISDKSHESSLAEFLIERAIKNPILGNNLHWYLMVEYEDKTVGKMYAKVAYNYMTAMIETPAGSQRRDVLRRQGLLIDTLSSISKDIRLMRDTRAKKIEKLRSIISDLKKELLSFPQLPLPLDARVTVTGIIPEKTTVFKSNLFPLRLTFSCADGSEYPVIFKTGDDLRQDQLVIQIVTLMDKLLRKENLDLKLTPYKVLATGSDHGLVQFIPSSSLANVLSDFNGSLLMFLRAHHPEEKAVGTYGVAPAVMDTYVKSCGTWFAVTKCDEETGILDFITDNISSFVAGYCVITYLLGVGDRHLDNLLLSPDGNLFHVDFGFILGRDPKPFPPPMKLCREMVEAMGGANSPQYQKFKSYCYTAFSILRKNANLILNLFALMVDANIPDIKIEPDKAVMKVQEKFRLDLSEEEAIKYFQALINDSVSALFPQVIETIHKWAQYWRR</sequence>
<dbReference type="InterPro" id="IPR018936">
    <property type="entry name" value="PI3/4_kinase_CS"/>
</dbReference>
<evidence type="ECO:0000256" key="3">
    <source>
        <dbReference type="ARBA" id="ARBA00005198"/>
    </source>
</evidence>
<dbReference type="GO" id="GO:0070991">
    <property type="term" value="F:medium-chain fatty acyl-CoA dehydrogenase activity"/>
    <property type="evidence" value="ECO:0007669"/>
    <property type="project" value="UniProtKB-EC"/>
</dbReference>
<dbReference type="Pfam" id="PF00613">
    <property type="entry name" value="PI3Ka"/>
    <property type="match status" value="1"/>
</dbReference>
<keyword evidence="12" id="KW-0274">FAD</keyword>
<name>A0A9N9BH38_9GLOM</name>
<dbReference type="Gene3D" id="2.40.110.10">
    <property type="entry name" value="Butyryl-CoA Dehydrogenase, subunit A, domain 2"/>
    <property type="match status" value="1"/>
</dbReference>
<keyword evidence="11" id="KW-0418">Kinase</keyword>
<evidence type="ECO:0000259" key="23">
    <source>
        <dbReference type="PROSITE" id="PS51547"/>
    </source>
</evidence>
<dbReference type="FunFam" id="1.25.40.70:FF:000009">
    <property type="entry name" value="Phosphatidylinositol 3-kinase VPS34"/>
    <property type="match status" value="1"/>
</dbReference>
<dbReference type="InterPro" id="IPR037069">
    <property type="entry name" value="AcylCoA_DH/ox_N_sf"/>
</dbReference>
<dbReference type="Pfam" id="PF02771">
    <property type="entry name" value="Acyl-CoA_dh_N"/>
    <property type="match status" value="1"/>
</dbReference>
<dbReference type="PROSITE" id="PS00072">
    <property type="entry name" value="ACYL_COA_DH_1"/>
    <property type="match status" value="1"/>
</dbReference>
<evidence type="ECO:0000256" key="9">
    <source>
        <dbReference type="ARBA" id="ARBA00022679"/>
    </source>
</evidence>
<dbReference type="InterPro" id="IPR016024">
    <property type="entry name" value="ARM-type_fold"/>
</dbReference>
<keyword evidence="14" id="KW-0067">ATP-binding</keyword>
<dbReference type="PROSITE" id="PS50290">
    <property type="entry name" value="PI3_4_KINASE_3"/>
    <property type="match status" value="1"/>
</dbReference>
<keyword evidence="17" id="KW-0443">Lipid metabolism</keyword>